<dbReference type="PANTHER" id="PTHR35272">
    <property type="entry name" value="THIOL:DISULFIDE INTERCHANGE PROTEIN DSBC-RELATED"/>
    <property type="match status" value="1"/>
</dbReference>
<dbReference type="GO" id="GO:0003756">
    <property type="term" value="F:protein disulfide isomerase activity"/>
    <property type="evidence" value="ECO:0007669"/>
    <property type="project" value="UniProtKB-EC"/>
</dbReference>
<dbReference type="EC" id="5.3.4.1" evidence="3"/>
<name>A0A3S3ST92_9BACT</name>
<reference evidence="3 4" key="1">
    <citation type="submission" date="2017-01" db="EMBL/GenBank/DDBJ databases">
        <title>The cable genome- insights into the physiology and evolution of filamentous bacteria capable of sulfide oxidation via long distance electron transfer.</title>
        <authorList>
            <person name="Schreiber L."/>
            <person name="Bjerg J.T."/>
            <person name="Boggild A."/>
            <person name="Van De Vossenberg J."/>
            <person name="Meysman F."/>
            <person name="Nielsen L.P."/>
            <person name="Schramm A."/>
            <person name="Kjeldsen K.U."/>
        </authorList>
    </citation>
    <scope>NUCLEOTIDE SEQUENCE [LARGE SCALE GENOMIC DNA]</scope>
    <source>
        <strain evidence="3">A1</strain>
    </source>
</reference>
<dbReference type="Pfam" id="PF13098">
    <property type="entry name" value="Thioredoxin_2"/>
    <property type="match status" value="1"/>
</dbReference>
<dbReference type="PANTHER" id="PTHR35272:SF3">
    <property type="entry name" value="THIOL:DISULFIDE INTERCHANGE PROTEIN DSBC"/>
    <property type="match status" value="1"/>
</dbReference>
<keyword evidence="3" id="KW-0413">Isomerase</keyword>
<dbReference type="EMBL" id="MTKP01000049">
    <property type="protein sequence ID" value="RWX49456.1"/>
    <property type="molecule type" value="Genomic_DNA"/>
</dbReference>
<gene>
    <name evidence="3" type="ORF">VT98_10493</name>
</gene>
<dbReference type="InterPro" id="IPR012336">
    <property type="entry name" value="Thioredoxin-like_fold"/>
</dbReference>
<protein>
    <submittedName>
        <fullName evidence="3">Thiol:disulfide interchange protein DsbC</fullName>
        <ecNumber evidence="3">5.3.4.1</ecNumber>
    </submittedName>
</protein>
<evidence type="ECO:0000313" key="3">
    <source>
        <dbReference type="EMBL" id="RWX49456.1"/>
    </source>
</evidence>
<evidence type="ECO:0000259" key="1">
    <source>
        <dbReference type="Pfam" id="PF10411"/>
    </source>
</evidence>
<dbReference type="CDD" id="cd03020">
    <property type="entry name" value="DsbA_DsbC_DsbG"/>
    <property type="match status" value="1"/>
</dbReference>
<dbReference type="InterPro" id="IPR051470">
    <property type="entry name" value="Thiol:disulfide_interchange"/>
</dbReference>
<dbReference type="Proteomes" id="UP000288086">
    <property type="component" value="Unassembled WGS sequence"/>
</dbReference>
<organism evidence="3 4">
    <name type="scientific">Candidatus Electrothrix communis</name>
    <dbReference type="NCBI Taxonomy" id="1859133"/>
    <lineage>
        <taxon>Bacteria</taxon>
        <taxon>Pseudomonadati</taxon>
        <taxon>Thermodesulfobacteriota</taxon>
        <taxon>Desulfobulbia</taxon>
        <taxon>Desulfobulbales</taxon>
        <taxon>Desulfobulbaceae</taxon>
        <taxon>Candidatus Electrothrix</taxon>
    </lineage>
</organism>
<dbReference type="SUPFAM" id="SSF52833">
    <property type="entry name" value="Thioredoxin-like"/>
    <property type="match status" value="1"/>
</dbReference>
<keyword evidence="4" id="KW-1185">Reference proteome</keyword>
<feature type="domain" description="Disulphide bond isomerase DsbC/G N-terminal" evidence="1">
    <location>
        <begin position="87"/>
        <end position="148"/>
    </location>
</feature>
<evidence type="ECO:0000259" key="2">
    <source>
        <dbReference type="Pfam" id="PF13098"/>
    </source>
</evidence>
<dbReference type="InterPro" id="IPR018950">
    <property type="entry name" value="DiS-bond_isomerase_DsbC/G_N"/>
</dbReference>
<sequence length="302" mass="33728">MKNGRLDHMYAVLESIHVLPKRQKINTVLSSKRKNLLFFIAIMKHHKIFLSFFIVTLLSGSQAIAFQKAGCGAGDCRDCHSVNREEVAQLLKGKVTDVLDVKRSEVPGLWDVEAVYNGQKLPFYLDFSKSYLISGNVIRLKSNENVTQENFVKMNKIDRSKIPLDDALVLGDSAAENKIIVFDDPECTYCSKLHSEMKKVIEQQPDIAFFIKMFPLAMHPNAKSKAQTIVCARLKGENDKAVELLEDSLAKKPLAAPDCDSDVVDKNIALAKELYITSTPTLIMPDGRVLPGFKKADQIISS</sequence>
<evidence type="ECO:0000313" key="4">
    <source>
        <dbReference type="Proteomes" id="UP000288086"/>
    </source>
</evidence>
<feature type="non-terminal residue" evidence="3">
    <location>
        <position position="302"/>
    </location>
</feature>
<dbReference type="InterPro" id="IPR033954">
    <property type="entry name" value="DiS-bond_Isoase_DsbC/G"/>
</dbReference>
<proteinExistence type="predicted"/>
<dbReference type="InterPro" id="IPR036249">
    <property type="entry name" value="Thioredoxin-like_sf"/>
</dbReference>
<accession>A0A3S3ST92</accession>
<feature type="domain" description="Thioredoxin-like fold" evidence="2">
    <location>
        <begin position="177"/>
        <end position="299"/>
    </location>
</feature>
<dbReference type="Pfam" id="PF10411">
    <property type="entry name" value="DsbC_N"/>
    <property type="match status" value="1"/>
</dbReference>
<dbReference type="Gene3D" id="3.40.30.10">
    <property type="entry name" value="Glutaredoxin"/>
    <property type="match status" value="1"/>
</dbReference>
<dbReference type="AlphaFoldDB" id="A0A3S3ST92"/>
<comment type="caution">
    <text evidence="3">The sequence shown here is derived from an EMBL/GenBank/DDBJ whole genome shotgun (WGS) entry which is preliminary data.</text>
</comment>